<dbReference type="Pfam" id="PF09481">
    <property type="entry name" value="CRISPR_Cse1"/>
    <property type="match status" value="1"/>
</dbReference>
<gene>
    <name evidence="1" type="primary">casA</name>
    <name evidence="1" type="ORF">CHR61_03130</name>
</gene>
<proteinExistence type="predicted"/>
<evidence type="ECO:0000313" key="2">
    <source>
        <dbReference type="Proteomes" id="UP000220438"/>
    </source>
</evidence>
<comment type="caution">
    <text evidence="1">The sequence shown here is derived from an EMBL/GenBank/DDBJ whole genome shotgun (WGS) entry which is preliminary data.</text>
</comment>
<name>A0A2A7BG61_9FIRM</name>
<dbReference type="AlphaFoldDB" id="A0A2A7BG61"/>
<organism evidence="1 2">
    <name type="scientific">Faecalibacterium prausnitzii</name>
    <dbReference type="NCBI Taxonomy" id="853"/>
    <lineage>
        <taxon>Bacteria</taxon>
        <taxon>Bacillati</taxon>
        <taxon>Bacillota</taxon>
        <taxon>Clostridia</taxon>
        <taxon>Eubacteriales</taxon>
        <taxon>Oscillospiraceae</taxon>
        <taxon>Faecalibacterium</taxon>
    </lineage>
</organism>
<evidence type="ECO:0000313" key="1">
    <source>
        <dbReference type="EMBL" id="PDX90339.1"/>
    </source>
</evidence>
<dbReference type="EMBL" id="NOUW01000009">
    <property type="protein sequence ID" value="PDX90339.1"/>
    <property type="molecule type" value="Genomic_DNA"/>
</dbReference>
<dbReference type="Gene3D" id="1.10.132.100">
    <property type="match status" value="1"/>
</dbReference>
<dbReference type="InterPro" id="IPR013381">
    <property type="entry name" value="CRISPR-assoc_prot_Cse1"/>
</dbReference>
<protein>
    <submittedName>
        <fullName evidence="1">Type I-E CRISPR-associated protein Cse1/CasA</fullName>
    </submittedName>
</protein>
<dbReference type="Proteomes" id="UP000220438">
    <property type="component" value="Unassembled WGS sequence"/>
</dbReference>
<dbReference type="CDD" id="cd09729">
    <property type="entry name" value="Cse1_I-E"/>
    <property type="match status" value="1"/>
</dbReference>
<dbReference type="NCBIfam" id="TIGR02547">
    <property type="entry name" value="casA_cse1"/>
    <property type="match status" value="1"/>
</dbReference>
<accession>A0A2A7BG61</accession>
<reference evidence="1 2" key="1">
    <citation type="journal article" date="2017" name="Front. Microbiol.">
        <title>New Insights into the Diversity of the Genus Faecalibacterium.</title>
        <authorList>
            <person name="Benevides L."/>
            <person name="Burman S."/>
            <person name="Martin R."/>
            <person name="Robert V."/>
            <person name="Thomas M."/>
            <person name="Miquel S."/>
            <person name="Chain F."/>
            <person name="Sokol H."/>
            <person name="Bermudez-Humaran L.G."/>
            <person name="Morrison M."/>
            <person name="Langella P."/>
            <person name="Azevedo V.A."/>
            <person name="Chatel J.M."/>
            <person name="Soares S."/>
        </authorList>
    </citation>
    <scope>NUCLEOTIDE SEQUENCE [LARGE SCALE GENOMIC DNA]</scope>
    <source>
        <strain evidence="1 2">AHMP21</strain>
    </source>
</reference>
<sequence>MKQIEYNLLEERWVRVRGQDYTVQEVSLPDALLHAHEYRDLAGELPTQDTAMLRLLLAVLHTVFSRVDGNGIPAPFEETDDALTRWEELYRLGHFPEAPIRAYLEQWRDRFWLFHPERPFWQVPEAKIGTEYTASKLNGELSESSNKLRLFSSYAGEGKEGLTYAQAARWLLSVNGYDDTSAKPKGKGLPSVGAGWLGKLGYIQAQGSNLFETLMLNLTLLKDGVELWGENHPCWELDEPRSAERTEIALPDNPAQLLTLQSRRLLLNREGETVTGFTLLGGDFFPRENAFAEQMTVWRDPDAQKSKKTGQVTFVPSRHDPAKQFWREFPAVFCEEGESVRRPGVVRWVEMLQNDPDCPLERKRLIRFAISGMKYGDKDFFVNDSFSDSLTFQAALLGELGRRWTVPIRDEIGRCEQAAQYVGRLAWELSLAAGDKNDTTAESARTQFYFTIDQPFRLWLQSIDPETDKLDEKADEWQKKARKLAAELGRQMVERAGNAAFVGHRVEVKTGGKKDEKKTVLYTAPKAYNSFLYNLRKLYPKKEGGTA</sequence>
<dbReference type="RefSeq" id="WP_097770206.1">
    <property type="nucleotide sequence ID" value="NZ_NOUW01000009.1"/>
</dbReference>